<evidence type="ECO:0000313" key="1">
    <source>
        <dbReference type="EMBL" id="PKX86097.1"/>
    </source>
</evidence>
<dbReference type="Proteomes" id="UP000234468">
    <property type="component" value="Unassembled WGS sequence"/>
</dbReference>
<evidence type="ECO:0000313" key="2">
    <source>
        <dbReference type="Proteomes" id="UP000234468"/>
    </source>
</evidence>
<gene>
    <name evidence="1" type="ORF">A0G03_11800</name>
</gene>
<keyword evidence="2" id="KW-1185">Reference proteome</keyword>
<comment type="caution">
    <text evidence="1">The sequence shown here is derived from an EMBL/GenBank/DDBJ whole genome shotgun (WGS) entry which is preliminary data.</text>
</comment>
<proteinExistence type="predicted"/>
<organism evidence="1 2">
    <name type="scientific">Pectobacterium peruviense</name>
    <dbReference type="NCBI Taxonomy" id="2066479"/>
    <lineage>
        <taxon>Bacteria</taxon>
        <taxon>Pseudomonadati</taxon>
        <taxon>Pseudomonadota</taxon>
        <taxon>Gammaproteobacteria</taxon>
        <taxon>Enterobacterales</taxon>
        <taxon>Pectobacteriaceae</taxon>
        <taxon>Pectobacterium</taxon>
    </lineage>
</organism>
<protein>
    <submittedName>
        <fullName evidence="1">Uncharacterized protein</fullName>
    </submittedName>
</protein>
<name>A0ABX4S6D3_9GAMM</name>
<sequence length="72" mass="8032">MKGEGAKVFSPFLYIENRPYVENTLYIENLAVCKNIIAVLILAYPCLSLINAAKFAQMIFPRIGVRGQPEAV</sequence>
<reference evidence="1 2" key="1">
    <citation type="submission" date="2016-04" db="EMBL/GenBank/DDBJ databases">
        <title>New species of Pectobacterium.</title>
        <authorList>
            <person name="Waleron M."/>
            <person name="Misztak A.E."/>
            <person name="Waleron K."/>
        </authorList>
    </citation>
    <scope>NUCLEOTIDE SEQUENCE [LARGE SCALE GENOMIC DNA]</scope>
    <source>
        <strain evidence="1 2">IFB5232</strain>
    </source>
</reference>
<dbReference type="EMBL" id="LXFV01000011">
    <property type="protein sequence ID" value="PKX86097.1"/>
    <property type="molecule type" value="Genomic_DNA"/>
</dbReference>
<accession>A0ABX4S6D3</accession>